<evidence type="ECO:0008006" key="4">
    <source>
        <dbReference type="Google" id="ProtNLM"/>
    </source>
</evidence>
<sequence>MEDQGLHHQEACIPGESQSQIQDTQTIDHVTYQDNIEDRRRLFQDIQEVDYLEGADPDRYEKVSKERFTKEVWALYWVAPYDEVILARERIRRGQIKSWNMRMFLRNVTERLPMVMYLERAELVNKHFGDINCVHLLFGGKKAWEYEEALASAGLRGPPPDPILTDLRKRAIVMVFLLEAAQAGHVTDDILEEEAVRALASSQDPYVMEAHFQEIRRIHELQWEQKKREERAARNNSISYLDNVLARQDILKQIQEAEYPEEIPITNSTTFEKLNRRYFTKEVWSALWVAPFEQLQQLSLQISRQEIKLQTMWCSLLLITDLLPDVIDTGKHNESTDHGKGLTNPVFAVINRKYDDNTNTPRVQPSDGSLGTEHNQVAHAFPQKIIEHAPGYAARIRSLAFVFGEQKVKEYTDALRSGYLESPVNLITLDEGIHTMWDQCKVTLRVKSFNENEVNLALHYLKDSKLGTRSRGQERYRWENDFTVTPADVLDFTDTHVISTATQQQFHDGFTFKAYAEDPKLRPDPTLLDVRDKLAAMASLLGAAEYMDDDDSHSDDGEGTRQPVVDEDEDYESVDGDVSDMGEDLYMEGDNCGYDSDE</sequence>
<organism evidence="2 3">
    <name type="scientific">Colletotrichum kahawae</name>
    <name type="common">Coffee berry disease fungus</name>
    <dbReference type="NCBI Taxonomy" id="34407"/>
    <lineage>
        <taxon>Eukaryota</taxon>
        <taxon>Fungi</taxon>
        <taxon>Dikarya</taxon>
        <taxon>Ascomycota</taxon>
        <taxon>Pezizomycotina</taxon>
        <taxon>Sordariomycetes</taxon>
        <taxon>Hypocreomycetidae</taxon>
        <taxon>Glomerellales</taxon>
        <taxon>Glomerellaceae</taxon>
        <taxon>Colletotrichum</taxon>
        <taxon>Colletotrichum gloeosporioides species complex</taxon>
    </lineage>
</organism>
<accession>A0AAE0D4L9</accession>
<feature type="region of interest" description="Disordered" evidence="1">
    <location>
        <begin position="1"/>
        <end position="20"/>
    </location>
</feature>
<evidence type="ECO:0000313" key="3">
    <source>
        <dbReference type="Proteomes" id="UP001281614"/>
    </source>
</evidence>
<proteinExistence type="predicted"/>
<name>A0AAE0D4L9_COLKA</name>
<protein>
    <recommendedName>
        <fullName evidence="4">HNH nuclease domain-containing protein</fullName>
    </recommendedName>
</protein>
<comment type="caution">
    <text evidence="2">The sequence shown here is derived from an EMBL/GenBank/DDBJ whole genome shotgun (WGS) entry which is preliminary data.</text>
</comment>
<dbReference type="Proteomes" id="UP001281614">
    <property type="component" value="Unassembled WGS sequence"/>
</dbReference>
<gene>
    <name evidence="2" type="ORF">CKAH01_17604</name>
</gene>
<reference evidence="2" key="1">
    <citation type="submission" date="2023-02" db="EMBL/GenBank/DDBJ databases">
        <title>Colletotrichum kahawae CIFC_Que2 genome sequencing and assembly.</title>
        <authorList>
            <person name="Baroncelli R."/>
        </authorList>
    </citation>
    <scope>NUCLEOTIDE SEQUENCE</scope>
    <source>
        <strain evidence="2">CIFC_Que2</strain>
    </source>
</reference>
<dbReference type="EMBL" id="VYYT01000243">
    <property type="protein sequence ID" value="KAK2753201.1"/>
    <property type="molecule type" value="Genomic_DNA"/>
</dbReference>
<feature type="region of interest" description="Disordered" evidence="1">
    <location>
        <begin position="547"/>
        <end position="598"/>
    </location>
</feature>
<keyword evidence="3" id="KW-1185">Reference proteome</keyword>
<dbReference type="AlphaFoldDB" id="A0AAE0D4L9"/>
<evidence type="ECO:0000256" key="1">
    <source>
        <dbReference type="SAM" id="MobiDB-lite"/>
    </source>
</evidence>
<evidence type="ECO:0000313" key="2">
    <source>
        <dbReference type="EMBL" id="KAK2753201.1"/>
    </source>
</evidence>
<feature type="compositionally biased region" description="Basic and acidic residues" evidence="1">
    <location>
        <begin position="1"/>
        <end position="10"/>
    </location>
</feature>
<feature type="compositionally biased region" description="Acidic residues" evidence="1">
    <location>
        <begin position="565"/>
        <end position="587"/>
    </location>
</feature>